<dbReference type="PANTHER" id="PTHR43775:SF37">
    <property type="entry name" value="SI:DKEY-61P9.11"/>
    <property type="match status" value="1"/>
</dbReference>
<dbReference type="InterPro" id="IPR050091">
    <property type="entry name" value="PKS_NRPS_Biosynth_Enz"/>
</dbReference>
<accession>A0ABX1BQX6</accession>
<dbReference type="Gene3D" id="3.90.180.10">
    <property type="entry name" value="Medium-chain alcohol dehydrogenases, catalytic domain"/>
    <property type="match status" value="1"/>
</dbReference>
<dbReference type="PANTHER" id="PTHR43775">
    <property type="entry name" value="FATTY ACID SYNTHASE"/>
    <property type="match status" value="1"/>
</dbReference>
<dbReference type="Pfam" id="PF08240">
    <property type="entry name" value="ADH_N"/>
    <property type="match status" value="1"/>
</dbReference>
<dbReference type="InterPro" id="IPR036291">
    <property type="entry name" value="NAD(P)-bd_dom_sf"/>
</dbReference>
<dbReference type="SUPFAM" id="SSF51735">
    <property type="entry name" value="NAD(P)-binding Rossmann-fold domains"/>
    <property type="match status" value="2"/>
</dbReference>
<keyword evidence="5" id="KW-1185">Reference proteome</keyword>
<dbReference type="InterPro" id="IPR013149">
    <property type="entry name" value="ADH-like_C"/>
</dbReference>
<dbReference type="InterPro" id="IPR006162">
    <property type="entry name" value="Ppantetheine_attach_site"/>
</dbReference>
<keyword evidence="2" id="KW-0597">Phosphoprotein</keyword>
<dbReference type="InterPro" id="IPR036736">
    <property type="entry name" value="ACP-like_sf"/>
</dbReference>
<dbReference type="Pfam" id="PF08659">
    <property type="entry name" value="KR"/>
    <property type="match status" value="1"/>
</dbReference>
<dbReference type="InterPro" id="IPR020806">
    <property type="entry name" value="PKS_PP-bd"/>
</dbReference>
<comment type="caution">
    <text evidence="4">The sequence shown here is derived from an EMBL/GenBank/DDBJ whole genome shotgun (WGS) entry which is preliminary data.</text>
</comment>
<dbReference type="Proteomes" id="UP000696294">
    <property type="component" value="Unassembled WGS sequence"/>
</dbReference>
<dbReference type="SUPFAM" id="SSF47336">
    <property type="entry name" value="ACP-like"/>
    <property type="match status" value="1"/>
</dbReference>
<dbReference type="Gene3D" id="3.40.50.720">
    <property type="entry name" value="NAD(P)-binding Rossmann-like Domain"/>
    <property type="match status" value="2"/>
</dbReference>
<dbReference type="SUPFAM" id="SSF50129">
    <property type="entry name" value="GroES-like"/>
    <property type="match status" value="1"/>
</dbReference>
<evidence type="ECO:0000313" key="5">
    <source>
        <dbReference type="Proteomes" id="UP000696294"/>
    </source>
</evidence>
<organism evidence="4 5">
    <name type="scientific">Nonomuraea composti</name>
    <dbReference type="NCBI Taxonomy" id="2720023"/>
    <lineage>
        <taxon>Bacteria</taxon>
        <taxon>Bacillati</taxon>
        <taxon>Actinomycetota</taxon>
        <taxon>Actinomycetes</taxon>
        <taxon>Streptosporangiales</taxon>
        <taxon>Streptosporangiaceae</taxon>
        <taxon>Nonomuraea</taxon>
    </lineage>
</organism>
<name>A0ABX1BQX6_9ACTN</name>
<evidence type="ECO:0000259" key="3">
    <source>
        <dbReference type="PROSITE" id="PS50075"/>
    </source>
</evidence>
<dbReference type="SMART" id="SM01294">
    <property type="entry name" value="PKS_PP_betabranch"/>
    <property type="match status" value="1"/>
</dbReference>
<evidence type="ECO:0000256" key="2">
    <source>
        <dbReference type="ARBA" id="ARBA00022553"/>
    </source>
</evidence>
<evidence type="ECO:0000313" key="4">
    <source>
        <dbReference type="EMBL" id="NJP98652.1"/>
    </source>
</evidence>
<feature type="domain" description="Carrier" evidence="3">
    <location>
        <begin position="584"/>
        <end position="662"/>
    </location>
</feature>
<protein>
    <submittedName>
        <fullName evidence="4">SDR family NAD(P)-dependent oxidoreductase</fullName>
    </submittedName>
</protein>
<dbReference type="SMART" id="SM00822">
    <property type="entry name" value="PKS_KR"/>
    <property type="match status" value="1"/>
</dbReference>
<dbReference type="SMART" id="SM00829">
    <property type="entry name" value="PKS_ER"/>
    <property type="match status" value="1"/>
</dbReference>
<dbReference type="CDD" id="cd05195">
    <property type="entry name" value="enoyl_red"/>
    <property type="match status" value="1"/>
</dbReference>
<dbReference type="RefSeq" id="WP_168021961.1">
    <property type="nucleotide sequence ID" value="NZ_JAATEP010000100.1"/>
</dbReference>
<proteinExistence type="predicted"/>
<dbReference type="InterPro" id="IPR009081">
    <property type="entry name" value="PP-bd_ACP"/>
</dbReference>
<dbReference type="Gene3D" id="1.10.1200.10">
    <property type="entry name" value="ACP-like"/>
    <property type="match status" value="1"/>
</dbReference>
<dbReference type="InterPro" id="IPR013968">
    <property type="entry name" value="PKS_KR"/>
</dbReference>
<sequence>MVTLAVRASGLNYRDVLIATNLLPGEAIEGTLSAAGTGLECAGIVTAVGDGVEHLAVGDRVCAMAPAALASHTTTAAAVTGKIPDEMSFAEAATLPVLAATVHYALAHRARLRPGESVLVHGGAGGVGLATLRYARHVGAQVIATAGTEAKRDLLRALGVEHVFNSRDLTFVEHVERLGGVDVVVNSLSGEAMVRSLELLRPGGRFIELGKRDILGGGSLPMNPFHGDITFCGVDVTRMPQHLFAEVFAAIRQGVHRPLPYTLYPAARVAEAFSAMRHSRHIGKIVVSFDEQDEPLAIEARATAPVLDAEGTYLVSGGLSGFGAATARRLAERGARHLALVSRRGPAAPEASALLAELAERGVRAQAYAADVADPAAMAKVIQAIHVGGHAPAGIVHAAMHLDDDALTELSDERINAVLLPKIAGGLVLDEIARSHDIAQFIMYSTVSAVMGNARQSPYAAANLFLEALVRQRRARQESGIALAWGHIGDVGYIARNDISHFVTGIGLLPIPSAEALAAGEHLAATGASVCAVSRSHWGRVRGVLATADAATRFSLLIPADHEGDGQPGGHDKLRELATMPLEQVVPHVAGTLIQALAKVLHTDPGLLDRSKPLQDYGLDSLMAAELSVRARNLYSVEISPTELLRASTTVDDLAQFVCARLPSRQDLKESRPS</sequence>
<gene>
    <name evidence="4" type="ORF">HCN51_56120</name>
</gene>
<dbReference type="InterPro" id="IPR020843">
    <property type="entry name" value="ER"/>
</dbReference>
<dbReference type="Pfam" id="PF00107">
    <property type="entry name" value="ADH_zinc_N"/>
    <property type="match status" value="1"/>
</dbReference>
<dbReference type="InterPro" id="IPR011032">
    <property type="entry name" value="GroES-like_sf"/>
</dbReference>
<dbReference type="PROSITE" id="PS50075">
    <property type="entry name" value="CARRIER"/>
    <property type="match status" value="1"/>
</dbReference>
<keyword evidence="1" id="KW-0596">Phosphopantetheine</keyword>
<dbReference type="EMBL" id="JAATEP010000100">
    <property type="protein sequence ID" value="NJP98652.1"/>
    <property type="molecule type" value="Genomic_DNA"/>
</dbReference>
<dbReference type="PROSITE" id="PS00012">
    <property type="entry name" value="PHOSPHOPANTETHEINE"/>
    <property type="match status" value="1"/>
</dbReference>
<dbReference type="InterPro" id="IPR057326">
    <property type="entry name" value="KR_dom"/>
</dbReference>
<reference evidence="4 5" key="1">
    <citation type="submission" date="2020-03" db="EMBL/GenBank/DDBJ databases">
        <title>WGS of actinomycetes isolated from Thailand.</title>
        <authorList>
            <person name="Thawai C."/>
        </authorList>
    </citation>
    <scope>NUCLEOTIDE SEQUENCE [LARGE SCALE GENOMIC DNA]</scope>
    <source>
        <strain evidence="4 5">FMUSA5-5</strain>
    </source>
</reference>
<evidence type="ECO:0000256" key="1">
    <source>
        <dbReference type="ARBA" id="ARBA00022450"/>
    </source>
</evidence>
<dbReference type="InterPro" id="IPR013154">
    <property type="entry name" value="ADH-like_N"/>
</dbReference>
<dbReference type="Pfam" id="PF00550">
    <property type="entry name" value="PP-binding"/>
    <property type="match status" value="1"/>
</dbReference>
<dbReference type="SMART" id="SM00823">
    <property type="entry name" value="PKS_PP"/>
    <property type="match status" value="1"/>
</dbReference>